<dbReference type="GO" id="GO:0015030">
    <property type="term" value="C:Cajal body"/>
    <property type="evidence" value="ECO:0007669"/>
    <property type="project" value="TreeGrafter"/>
</dbReference>
<feature type="region of interest" description="Disordered" evidence="1">
    <location>
        <begin position="987"/>
        <end position="1033"/>
    </location>
</feature>
<feature type="domain" description="USP" evidence="2">
    <location>
        <begin position="340"/>
        <end position="611"/>
    </location>
</feature>
<proteinExistence type="predicted"/>
<dbReference type="Pfam" id="PF15499">
    <property type="entry name" value="Peptidase_C98"/>
    <property type="match status" value="1"/>
</dbReference>
<dbReference type="Proteomes" id="UP001488805">
    <property type="component" value="Unassembled WGS sequence"/>
</dbReference>
<feature type="compositionally biased region" description="Low complexity" evidence="1">
    <location>
        <begin position="800"/>
        <end position="830"/>
    </location>
</feature>
<dbReference type="PANTHER" id="PTHR15294">
    <property type="entry name" value="RETINOVIN-RELATED"/>
    <property type="match status" value="1"/>
</dbReference>
<dbReference type="AlphaFoldDB" id="A0AAW1FNQ2"/>
<feature type="region of interest" description="Disordered" evidence="1">
    <location>
        <begin position="724"/>
        <end position="879"/>
    </location>
</feature>
<dbReference type="EMBL" id="JBCEZU010000045">
    <property type="protein sequence ID" value="KAK9536537.1"/>
    <property type="molecule type" value="Genomic_DNA"/>
</dbReference>
<feature type="compositionally biased region" description="Polar residues" evidence="1">
    <location>
        <begin position="852"/>
        <end position="871"/>
    </location>
</feature>
<evidence type="ECO:0000313" key="3">
    <source>
        <dbReference type="EMBL" id="KAK9536537.1"/>
    </source>
</evidence>
<feature type="compositionally biased region" description="Polar residues" evidence="1">
    <location>
        <begin position="913"/>
        <end position="930"/>
    </location>
</feature>
<dbReference type="InterPro" id="IPR028890">
    <property type="entry name" value="Peptidase_C98"/>
</dbReference>
<dbReference type="InterPro" id="IPR033505">
    <property type="entry name" value="USPL1"/>
</dbReference>
<sequence>MVMFFEWYWKAEDQKSSSSSGLPMTGEDTGLGALASPLVGYLGKVQERAASLEYCPWCTSKGLTYALRSYRINLQESVTLCTNAQCLFPLVSRSLEDVLASLDPVEPTVGNKRKHGLALEKDELIRPVHKCLRSSDSHGLQYTDTHGAVNVVSNGHRAAPETEEGKVNGYRDSPVAETAGRESLQYDDDDVLVEEPENAACADGFAPPTCLTPAGHLQCSSEALLTADGDELALSPHRGAPGASEEEDDFRPVKGPREVLNSCRSLDSNQSFFTSEDIYSAEINTPLPLHNEQTSRTEQKSLTADIAACKDIGGIESEMEGLSSATQTKSEELVSVPDRPFWRNSDNLCWLDSMLVALVNCKILGKCKPEAEPQQSSVWQLMRGYEDVCASIRVHQQTGRDGAVRVPHHVLQKADADLQCLRMSVFKRLQPKLHCKLGQRETPVFALPLLLELDSWVEPLFRLTFHWDFRCSECNTATEERVVKTLPTFTSVLPDWCPLDAVHLAPCNVCCRKNQKRTMMLESVPPVFALHFVEGMPDSDVRRYDFTFKEKRYSVTTVIQYNHQLKHFVTWTCHSDGSWLEYDDLKHPECKTHQKLPVPAQEMHVVFWEVKEDKEPPVCSPSSTFPECPPCEMEMNPSRDDKDLTAEELLACSPDQSLLASHNDTDIVCALTASEDCSNIMDTTVAANVDTSIGSTTLIDTFEGLSHNDIVTLTLVELKVDPEMQPLNGEEETVGLSVPTRKEIVDSTPDSSSAAVGSEMSHSPDVELTNPTSSESADGSSSDPTFVPPCRRGRSRGVGRSKTVGRQMVKKAAAAPKAAPHISPPASSEAFKGIRSKPETAAAQGDTPPVENAQQASPESSTDASALSTGQKGPPQNARWSFLLNKHPLNQVHRAIAECAPIQTATSVTQVKPAPLTQSTPNPVRRQQTPGGFFPKLPLRTEDSNCLPLKAAEMYGGFGAKSANTRSPLPLPAVLTGKSKLVEPITSNQQKSLNNTTVASGTSPPLPGATRLSEISHSKKPSGPSSKLPPGLSDTEALRYKLIKKLKAKKKKLAKLNEMLGHQGGAGLRPNSTDLGSPNAVTSSTYDGSVCDDFLSNLLSPATTASNLSPDSTGFLEMLANGPDGADQVDCGVIAAGAVSQTSAPNAESFLDEFLSQAVAQRPTDMETEALNALELFV</sequence>
<protein>
    <recommendedName>
        <fullName evidence="2">USP domain-containing protein</fullName>
    </recommendedName>
</protein>
<feature type="compositionally biased region" description="Low complexity" evidence="1">
    <location>
        <begin position="1021"/>
        <end position="1033"/>
    </location>
</feature>
<name>A0AAW1FNQ2_ZOAVI</name>
<accession>A0AAW1FNQ2</accession>
<dbReference type="PROSITE" id="PS50235">
    <property type="entry name" value="USP_3"/>
    <property type="match status" value="1"/>
</dbReference>
<evidence type="ECO:0000256" key="1">
    <source>
        <dbReference type="SAM" id="MobiDB-lite"/>
    </source>
</evidence>
<dbReference type="InterPro" id="IPR038765">
    <property type="entry name" value="Papain-like_cys_pep_sf"/>
</dbReference>
<organism evidence="3 4">
    <name type="scientific">Zoarces viviparus</name>
    <name type="common">Viviparous eelpout</name>
    <name type="synonym">Blennius viviparus</name>
    <dbReference type="NCBI Taxonomy" id="48416"/>
    <lineage>
        <taxon>Eukaryota</taxon>
        <taxon>Metazoa</taxon>
        <taxon>Chordata</taxon>
        <taxon>Craniata</taxon>
        <taxon>Vertebrata</taxon>
        <taxon>Euteleostomi</taxon>
        <taxon>Actinopterygii</taxon>
        <taxon>Neopterygii</taxon>
        <taxon>Teleostei</taxon>
        <taxon>Neoteleostei</taxon>
        <taxon>Acanthomorphata</taxon>
        <taxon>Eupercaria</taxon>
        <taxon>Perciformes</taxon>
        <taxon>Cottioidei</taxon>
        <taxon>Zoarcales</taxon>
        <taxon>Zoarcidae</taxon>
        <taxon>Zoarcinae</taxon>
        <taxon>Zoarces</taxon>
    </lineage>
</organism>
<feature type="region of interest" description="Disordered" evidence="1">
    <location>
        <begin position="232"/>
        <end position="256"/>
    </location>
</feature>
<reference evidence="3 4" key="1">
    <citation type="journal article" date="2024" name="Genome Biol. Evol.">
        <title>Chromosome-level genome assembly of the viviparous eelpout Zoarces viviparus.</title>
        <authorList>
            <person name="Fuhrmann N."/>
            <person name="Brasseur M.V."/>
            <person name="Bakowski C.E."/>
            <person name="Podsiadlowski L."/>
            <person name="Prost S."/>
            <person name="Krehenwinkel H."/>
            <person name="Mayer C."/>
        </authorList>
    </citation>
    <scope>NUCLEOTIDE SEQUENCE [LARGE SCALE GENOMIC DNA]</scope>
    <source>
        <strain evidence="3">NO-MEL_2022_Ind0_liver</strain>
    </source>
</reference>
<gene>
    <name evidence="3" type="ORF">VZT92_006310</name>
</gene>
<evidence type="ECO:0000313" key="4">
    <source>
        <dbReference type="Proteomes" id="UP001488805"/>
    </source>
</evidence>
<feature type="compositionally biased region" description="Low complexity" evidence="1">
    <location>
        <begin position="773"/>
        <end position="782"/>
    </location>
</feature>
<dbReference type="SUPFAM" id="SSF54001">
    <property type="entry name" value="Cysteine proteinases"/>
    <property type="match status" value="1"/>
</dbReference>
<dbReference type="InterPro" id="IPR028889">
    <property type="entry name" value="USP"/>
</dbReference>
<comment type="caution">
    <text evidence="3">The sequence shown here is derived from an EMBL/GenBank/DDBJ whole genome shotgun (WGS) entry which is preliminary data.</text>
</comment>
<dbReference type="GO" id="GO:0016926">
    <property type="term" value="P:protein desumoylation"/>
    <property type="evidence" value="ECO:0007669"/>
    <property type="project" value="TreeGrafter"/>
</dbReference>
<evidence type="ECO:0000259" key="2">
    <source>
        <dbReference type="PROSITE" id="PS50235"/>
    </source>
</evidence>
<dbReference type="GO" id="GO:0030576">
    <property type="term" value="P:Cajal body organization"/>
    <property type="evidence" value="ECO:0007669"/>
    <property type="project" value="InterPro"/>
</dbReference>
<keyword evidence="4" id="KW-1185">Reference proteome</keyword>
<feature type="compositionally biased region" description="Polar residues" evidence="1">
    <location>
        <begin position="987"/>
        <end position="1003"/>
    </location>
</feature>
<dbReference type="GO" id="GO:0032183">
    <property type="term" value="F:SUMO binding"/>
    <property type="evidence" value="ECO:0007669"/>
    <property type="project" value="InterPro"/>
</dbReference>
<feature type="region of interest" description="Disordered" evidence="1">
    <location>
        <begin position="913"/>
        <end position="939"/>
    </location>
</feature>
<dbReference type="PANTHER" id="PTHR15294:SF3">
    <property type="entry name" value="SUMO-SPECIFIC ISOPEPTIDASE USPL1"/>
    <property type="match status" value="1"/>
</dbReference>